<organism evidence="1 2">
    <name type="scientific">Erysiphe pulchra</name>
    <dbReference type="NCBI Taxonomy" id="225359"/>
    <lineage>
        <taxon>Eukaryota</taxon>
        <taxon>Fungi</taxon>
        <taxon>Dikarya</taxon>
        <taxon>Ascomycota</taxon>
        <taxon>Pezizomycotina</taxon>
        <taxon>Leotiomycetes</taxon>
        <taxon>Erysiphales</taxon>
        <taxon>Erysiphaceae</taxon>
        <taxon>Erysiphe</taxon>
    </lineage>
</organism>
<dbReference type="Proteomes" id="UP000237438">
    <property type="component" value="Unassembled WGS sequence"/>
</dbReference>
<feature type="non-terminal residue" evidence="1">
    <location>
        <position position="1"/>
    </location>
</feature>
<comment type="caution">
    <text evidence="1">The sequence shown here is derived from an EMBL/GenBank/DDBJ whole genome shotgun (WGS) entry which is preliminary data.</text>
</comment>
<protein>
    <submittedName>
        <fullName evidence="1">Uncharacterized protein</fullName>
    </submittedName>
</protein>
<reference evidence="1 2" key="1">
    <citation type="submission" date="2017-10" db="EMBL/GenBank/DDBJ databases">
        <title>Development of genomic resources for the powdery mildew, Erysiphe pulchra.</title>
        <authorList>
            <person name="Wadl P.A."/>
            <person name="Mack B.M."/>
            <person name="Moore G."/>
            <person name="Beltz S.B."/>
        </authorList>
    </citation>
    <scope>NUCLEOTIDE SEQUENCE [LARGE SCALE GENOMIC DNA]</scope>
    <source>
        <strain evidence="1">Cflorida</strain>
    </source>
</reference>
<dbReference type="AlphaFoldDB" id="A0A2S4PJG7"/>
<keyword evidence="2" id="KW-1185">Reference proteome</keyword>
<evidence type="ECO:0000313" key="2">
    <source>
        <dbReference type="Proteomes" id="UP000237438"/>
    </source>
</evidence>
<accession>A0A2S4PJG7</accession>
<dbReference type="OrthoDB" id="10595609at2759"/>
<feature type="non-terminal residue" evidence="1">
    <location>
        <position position="62"/>
    </location>
</feature>
<evidence type="ECO:0000313" key="1">
    <source>
        <dbReference type="EMBL" id="POS82163.1"/>
    </source>
</evidence>
<name>A0A2S4PJG7_9PEZI</name>
<dbReference type="EMBL" id="PEDP01003903">
    <property type="protein sequence ID" value="POS82163.1"/>
    <property type="molecule type" value="Genomic_DNA"/>
</dbReference>
<proteinExistence type="predicted"/>
<gene>
    <name evidence="1" type="ORF">EPUL_006860</name>
</gene>
<sequence length="62" mass="7210">HEAVPIKFVKEEPRREVPRKNKSCVYLKGTNHVRESCFKWTETPDGSKWTAMNPSKVAIVLR</sequence>